<organism evidence="3 4">
    <name type="scientific">Claviceps purpurea (strain 20.1)</name>
    <name type="common">Ergot fungus</name>
    <name type="synonym">Sphacelia segetum</name>
    <dbReference type="NCBI Taxonomy" id="1111077"/>
    <lineage>
        <taxon>Eukaryota</taxon>
        <taxon>Fungi</taxon>
        <taxon>Dikarya</taxon>
        <taxon>Ascomycota</taxon>
        <taxon>Pezizomycotina</taxon>
        <taxon>Sordariomycetes</taxon>
        <taxon>Hypocreomycetidae</taxon>
        <taxon>Hypocreales</taxon>
        <taxon>Clavicipitaceae</taxon>
        <taxon>Claviceps</taxon>
    </lineage>
</organism>
<dbReference type="InterPro" id="IPR003695">
    <property type="entry name" value="Ppx_GppA_N"/>
</dbReference>
<dbReference type="AlphaFoldDB" id="M1W485"/>
<evidence type="ECO:0000313" key="3">
    <source>
        <dbReference type="EMBL" id="CCE33401.1"/>
    </source>
</evidence>
<sequence length="608" mass="66126">MSASLRVMTLEALHEQIPAWRPDDESHLYAIVDMGSNGIRFSITSLGPPSTRLLEPVYSSRAAVSLFDALTPSSDGLVFPSEIMETVASALCEFRQLALAHGVPQSQIVILATEAMRRAANGGQMLEAIAAATGGLGVQILDPAVETLLGAVMGSRSGLVDVPKGALFLDLGGGSLQMTWVDTRDENYEMDAARAGESLPYGAAKLTKLFQEQQQQQQQQQAGTVQPLDLSPLQDGLARIYANLCTRYPALRAIQQAYENGDEDASLDVYMCGGGFRGYGSILMHTDPISSYPIPSTNTYSVPGSQFKQTSKMRHVNEEYDGKIHGMSKRRRRQFPAIATVIEAFIAAVPNIHRVTFCGGSNRQGYLMMKMPREIRESNPLEVLANVTECERPIFDAVLSLFSASIPSPTEGTETTETRELEKLRKTHSILAPGLSALFIRLIWARAGYSAASNSSFALHDAVVRDHDCPGLTHLCRALLAVTLCARWGNDIGHADEILHRGFMGILESHDADVGFWALYLGAVANVIATLFPLAPTDVDGFLSTVKFNSVLSKSKTDKDRVELVITLSEHDAKTVNLDDLADTFKKTTKLKPSKSKFKASVKIISCS</sequence>
<proteinExistence type="predicted"/>
<dbReference type="InterPro" id="IPR050273">
    <property type="entry name" value="GppA/Ppx_hydrolase"/>
</dbReference>
<evidence type="ECO:0000259" key="1">
    <source>
        <dbReference type="Pfam" id="PF02541"/>
    </source>
</evidence>
<evidence type="ECO:0000259" key="2">
    <source>
        <dbReference type="Pfam" id="PF23566"/>
    </source>
</evidence>
<dbReference type="EMBL" id="CAGA01000057">
    <property type="protein sequence ID" value="CCE33401.1"/>
    <property type="molecule type" value="Genomic_DNA"/>
</dbReference>
<name>M1W485_CLAP2</name>
<comment type="caution">
    <text evidence="3">The sequence shown here is derived from an EMBL/GenBank/DDBJ whole genome shotgun (WGS) entry which is preliminary data.</text>
</comment>
<dbReference type="HOGENOM" id="CLU_033165_0_0_1"/>
<dbReference type="PANTHER" id="PTHR30005:SF0">
    <property type="entry name" value="RETROGRADE REGULATION PROTEIN 2"/>
    <property type="match status" value="1"/>
</dbReference>
<dbReference type="VEuPathDB" id="FungiDB:CPUR_07325"/>
<feature type="domain" description="RTG2 C-terminal" evidence="2">
    <location>
        <begin position="391"/>
        <end position="592"/>
    </location>
</feature>
<dbReference type="Gene3D" id="3.30.420.40">
    <property type="match status" value="1"/>
</dbReference>
<dbReference type="InterPro" id="IPR043129">
    <property type="entry name" value="ATPase_NBD"/>
</dbReference>
<keyword evidence="4" id="KW-1185">Reference proteome</keyword>
<dbReference type="Pfam" id="PF23566">
    <property type="entry name" value="RTG2_C"/>
    <property type="match status" value="1"/>
</dbReference>
<protein>
    <submittedName>
        <fullName evidence="3">Related to retrograde regulation protein RTG2</fullName>
    </submittedName>
</protein>
<gene>
    <name evidence="3" type="ORF">CPUR_07325</name>
</gene>
<reference evidence="3 4" key="1">
    <citation type="journal article" date="2013" name="PLoS Genet.">
        <title>Plant-symbiotic fungi as chemical engineers: Multi-genome analysis of the Clavicipitaceae reveals dynamics of alkaloid loci.</title>
        <authorList>
            <person name="Schardl C.L."/>
            <person name="Young C.A."/>
            <person name="Hesse U."/>
            <person name="Amyotte S.G."/>
            <person name="Andreeva K."/>
            <person name="Calie P.J."/>
            <person name="Fleetwood D.J."/>
            <person name="Haws D.C."/>
            <person name="Moore N."/>
            <person name="Oeser B."/>
            <person name="Panaccione D.G."/>
            <person name="Schweri K.K."/>
            <person name="Voisey C.R."/>
            <person name="Farman M.L."/>
            <person name="Jaromczyk J.W."/>
            <person name="Roe B.A."/>
            <person name="O'Sullivan D.M."/>
            <person name="Scott B."/>
            <person name="Tudzynski P."/>
            <person name="An Z."/>
            <person name="Arnaoudova E.G."/>
            <person name="Bullock C.T."/>
            <person name="Charlton N.D."/>
            <person name="Chen L."/>
            <person name="Cox M."/>
            <person name="Dinkins R.D."/>
            <person name="Florea S."/>
            <person name="Glenn A.E."/>
            <person name="Gordon A."/>
            <person name="Gueldener U."/>
            <person name="Harris D.R."/>
            <person name="Hollin W."/>
            <person name="Jaromczyk J."/>
            <person name="Johnson R.D."/>
            <person name="Khan A.K."/>
            <person name="Leistner E."/>
            <person name="Leuchtmann A."/>
            <person name="Li C."/>
            <person name="Liu J."/>
            <person name="Liu J."/>
            <person name="Liu M."/>
            <person name="Mace W."/>
            <person name="Machado C."/>
            <person name="Nagabhyru P."/>
            <person name="Pan J."/>
            <person name="Schmid J."/>
            <person name="Sugawara K."/>
            <person name="Steiner U."/>
            <person name="Takach J.E."/>
            <person name="Tanaka E."/>
            <person name="Webb J.S."/>
            <person name="Wilson E.V."/>
            <person name="Wiseman J.L."/>
            <person name="Yoshida R."/>
            <person name="Zeng Z."/>
        </authorList>
    </citation>
    <scope>NUCLEOTIDE SEQUENCE [LARGE SCALE GENOMIC DNA]</scope>
    <source>
        <strain evidence="3 4">20.1</strain>
    </source>
</reference>
<dbReference type="Proteomes" id="UP000016801">
    <property type="component" value="Unassembled WGS sequence"/>
</dbReference>
<dbReference type="FunFam" id="3.30.420.40:FF:000191">
    <property type="entry name" value="Retrograde regulation protein 2"/>
    <property type="match status" value="1"/>
</dbReference>
<dbReference type="STRING" id="1111077.M1W485"/>
<dbReference type="Pfam" id="PF02541">
    <property type="entry name" value="Ppx-GppA"/>
    <property type="match status" value="1"/>
</dbReference>
<dbReference type="SUPFAM" id="SSF53067">
    <property type="entry name" value="Actin-like ATPase domain"/>
    <property type="match status" value="2"/>
</dbReference>
<dbReference type="GO" id="GO:0006357">
    <property type="term" value="P:regulation of transcription by RNA polymerase II"/>
    <property type="evidence" value="ECO:0007669"/>
    <property type="project" value="TreeGrafter"/>
</dbReference>
<dbReference type="Gene3D" id="3.30.420.150">
    <property type="entry name" value="Exopolyphosphatase. Domain 2"/>
    <property type="match status" value="1"/>
</dbReference>
<accession>M1W485</accession>
<evidence type="ECO:0000313" key="4">
    <source>
        <dbReference type="Proteomes" id="UP000016801"/>
    </source>
</evidence>
<dbReference type="PANTHER" id="PTHR30005">
    <property type="entry name" value="EXOPOLYPHOSPHATASE"/>
    <property type="match status" value="1"/>
</dbReference>
<dbReference type="InterPro" id="IPR057512">
    <property type="entry name" value="RTG2_C"/>
</dbReference>
<feature type="domain" description="Ppx/GppA phosphatase N-terminal" evidence="1">
    <location>
        <begin position="54"/>
        <end position="219"/>
    </location>
</feature>
<dbReference type="OrthoDB" id="2014654at2759"/>
<dbReference type="eggNOG" id="ENOG502QRXN">
    <property type="taxonomic scope" value="Eukaryota"/>
</dbReference>